<evidence type="ECO:0000313" key="1">
    <source>
        <dbReference type="EMBL" id="EFU81708.1"/>
    </source>
</evidence>
<protein>
    <submittedName>
        <fullName evidence="1">Uncharacterized protein</fullName>
    </submittedName>
</protein>
<accession>E6M5G0</accession>
<dbReference type="Proteomes" id="UP000003343">
    <property type="component" value="Unassembled WGS sequence"/>
</dbReference>
<proteinExistence type="predicted"/>
<organism evidence="1 2">
    <name type="scientific">Mobiluncus holmesii ATCC 35242</name>
    <dbReference type="NCBI Taxonomy" id="887899"/>
    <lineage>
        <taxon>Bacteria</taxon>
        <taxon>Bacillati</taxon>
        <taxon>Actinomycetota</taxon>
        <taxon>Actinomycetes</taxon>
        <taxon>Actinomycetales</taxon>
        <taxon>Actinomycetaceae</taxon>
        <taxon>Mobiluncus</taxon>
    </lineage>
</organism>
<reference evidence="1 2" key="1">
    <citation type="submission" date="2010-12" db="EMBL/GenBank/DDBJ databases">
        <authorList>
            <person name="Muzny D."/>
            <person name="Qin X."/>
            <person name="Deng J."/>
            <person name="Jiang H."/>
            <person name="Liu Y."/>
            <person name="Qu J."/>
            <person name="Song X.-Z."/>
            <person name="Zhang L."/>
            <person name="Thornton R."/>
            <person name="Coyle M."/>
            <person name="Francisco L."/>
            <person name="Jackson L."/>
            <person name="Javaid M."/>
            <person name="Korchina V."/>
            <person name="Kovar C."/>
            <person name="Mata R."/>
            <person name="Mathew T."/>
            <person name="Ngo R."/>
            <person name="Nguyen L."/>
            <person name="Nguyen N."/>
            <person name="Okwuonu G."/>
            <person name="Ongeri F."/>
            <person name="Pham C."/>
            <person name="Simmons D."/>
            <person name="Wilczek-Boney K."/>
            <person name="Hale W."/>
            <person name="Jakkamsetti A."/>
            <person name="Pham P."/>
            <person name="Ruth R."/>
            <person name="San Lucas F."/>
            <person name="Warren J."/>
            <person name="Zhang J."/>
            <person name="Zhao Z."/>
            <person name="Zhou C."/>
            <person name="Zhu D."/>
            <person name="Lee S."/>
            <person name="Bess C."/>
            <person name="Blankenburg K."/>
            <person name="Forbes L."/>
            <person name="Fu Q."/>
            <person name="Gubbala S."/>
            <person name="Hirani K."/>
            <person name="Jayaseelan J.C."/>
            <person name="Lara F."/>
            <person name="Munidasa M."/>
            <person name="Palculict T."/>
            <person name="Patil S."/>
            <person name="Pu L.-L."/>
            <person name="Saada N."/>
            <person name="Tang L."/>
            <person name="Weissenberger G."/>
            <person name="Zhu Y."/>
            <person name="Hemphill L."/>
            <person name="Shang Y."/>
            <person name="Youmans B."/>
            <person name="Ayvaz T."/>
            <person name="Ross M."/>
            <person name="Santibanez J."/>
            <person name="Aqrawi P."/>
            <person name="Gross S."/>
            <person name="Joshi V."/>
            <person name="Fowler G."/>
            <person name="Nazareth L."/>
            <person name="Reid J."/>
            <person name="Worley K."/>
            <person name="Petrosino J."/>
            <person name="Highlander S."/>
            <person name="Gibbs R."/>
        </authorList>
    </citation>
    <scope>NUCLEOTIDE SEQUENCE [LARGE SCALE GENOMIC DNA]</scope>
    <source>
        <strain evidence="1 2">ATCC 35242</strain>
    </source>
</reference>
<name>E6M5G0_9ACTO</name>
<evidence type="ECO:0000313" key="2">
    <source>
        <dbReference type="Proteomes" id="UP000003343"/>
    </source>
</evidence>
<gene>
    <name evidence="1" type="ORF">HMPREF0576_1550</name>
</gene>
<dbReference type="AlphaFoldDB" id="E6M5G0"/>
<comment type="caution">
    <text evidence="1">The sequence shown here is derived from an EMBL/GenBank/DDBJ whole genome shotgun (WGS) entry which is preliminary data.</text>
</comment>
<dbReference type="EMBL" id="AEPZ01000010">
    <property type="protein sequence ID" value="EFU81708.1"/>
    <property type="molecule type" value="Genomic_DNA"/>
</dbReference>
<sequence>MPPSFCCRLAEKKWNNFYLWKTPKSPPCGKLWKAWRYLGKPVKLDSFLGKFSIA</sequence>
<keyword evidence="2" id="KW-1185">Reference proteome</keyword>
<dbReference type="HOGENOM" id="CLU_3045450_0_0_11"/>